<dbReference type="Pfam" id="PF00888">
    <property type="entry name" value="Cullin"/>
    <property type="match status" value="1"/>
</dbReference>
<name>A0AA39ID06_9BILA</name>
<keyword evidence="2" id="KW-1017">Isopeptide bond</keyword>
<comment type="similarity">
    <text evidence="1 5 6">Belongs to the cullin family.</text>
</comment>
<protein>
    <recommendedName>
        <fullName evidence="7">Cullin family profile domain-containing protein</fullName>
    </recommendedName>
</protein>
<dbReference type="InterPro" id="IPR036388">
    <property type="entry name" value="WH-like_DNA-bd_sf"/>
</dbReference>
<evidence type="ECO:0000256" key="6">
    <source>
        <dbReference type="RuleBase" id="RU003829"/>
    </source>
</evidence>
<dbReference type="SMART" id="SM00884">
    <property type="entry name" value="Cullin_Nedd8"/>
    <property type="match status" value="1"/>
</dbReference>
<dbReference type="SUPFAM" id="SSF74788">
    <property type="entry name" value="Cullin repeat-like"/>
    <property type="match status" value="1"/>
</dbReference>
<evidence type="ECO:0000256" key="5">
    <source>
        <dbReference type="PROSITE-ProRule" id="PRU00330"/>
    </source>
</evidence>
<evidence type="ECO:0000259" key="7">
    <source>
        <dbReference type="PROSITE" id="PS50069"/>
    </source>
</evidence>
<proteinExistence type="inferred from homology"/>
<dbReference type="Gene3D" id="1.10.10.10">
    <property type="entry name" value="Winged helix-like DNA-binding domain superfamily/Winged helix DNA-binding domain"/>
    <property type="match status" value="1"/>
</dbReference>
<feature type="domain" description="Cullin family profile" evidence="7">
    <location>
        <begin position="428"/>
        <end position="649"/>
    </location>
</feature>
<reference evidence="8" key="1">
    <citation type="submission" date="2023-06" db="EMBL/GenBank/DDBJ databases">
        <title>Genomic analysis of the entomopathogenic nematode Steinernema hermaphroditum.</title>
        <authorList>
            <person name="Schwarz E.M."/>
            <person name="Heppert J.K."/>
            <person name="Baniya A."/>
            <person name="Schwartz H.T."/>
            <person name="Tan C.-H."/>
            <person name="Antoshechkin I."/>
            <person name="Sternberg P.W."/>
            <person name="Goodrich-Blair H."/>
            <person name="Dillman A.R."/>
        </authorList>
    </citation>
    <scope>NUCLEOTIDE SEQUENCE</scope>
    <source>
        <strain evidence="8">PS9179</strain>
        <tissue evidence="8">Whole animal</tissue>
    </source>
</reference>
<evidence type="ECO:0000256" key="3">
    <source>
        <dbReference type="ARBA" id="ARBA00022786"/>
    </source>
</evidence>
<dbReference type="PROSITE" id="PS50069">
    <property type="entry name" value="CULLIN_2"/>
    <property type="match status" value="1"/>
</dbReference>
<dbReference type="Pfam" id="PF26557">
    <property type="entry name" value="Cullin_AB"/>
    <property type="match status" value="1"/>
</dbReference>
<keyword evidence="9" id="KW-1185">Reference proteome</keyword>
<evidence type="ECO:0000256" key="2">
    <source>
        <dbReference type="ARBA" id="ARBA00022499"/>
    </source>
</evidence>
<dbReference type="InterPro" id="IPR019559">
    <property type="entry name" value="Cullin_neddylation_domain"/>
</dbReference>
<evidence type="ECO:0000313" key="9">
    <source>
        <dbReference type="Proteomes" id="UP001175271"/>
    </source>
</evidence>
<dbReference type="EMBL" id="JAUCMV010000002">
    <property type="protein sequence ID" value="KAK0421316.1"/>
    <property type="molecule type" value="Genomic_DNA"/>
</dbReference>
<evidence type="ECO:0000256" key="4">
    <source>
        <dbReference type="ARBA" id="ARBA00022843"/>
    </source>
</evidence>
<dbReference type="Gene3D" id="1.20.1310.10">
    <property type="entry name" value="Cullin Repeats"/>
    <property type="match status" value="4"/>
</dbReference>
<dbReference type="InterPro" id="IPR045093">
    <property type="entry name" value="Cullin"/>
</dbReference>
<keyword evidence="3" id="KW-0833">Ubl conjugation pathway</keyword>
<accession>A0AA39ID06</accession>
<sequence>MAPKELTYEHAIENFMSPLMKVYNYEKLSFHEYGQTYSLVTDYCRVNSGIVDENRMIGGGRADVAYKALEDLLVSFVYSKAAEIGVIPEDVERLRAYKSAWDAYSISAKVVDGLFRYLNRHWVQRYNEYLNEHRNEPELAGEPKVFEAYTLCMIIWKRQMFENPKLDIVQSALELMKRERDGESVEVELVKRLVESLVTVGIEFRKEEDPVSLSSKLEEEGEDPDELRENELLMLQSYEKYFETPMLEATRQYYQKESAVVILSDNILAYMEKADQRLKEEEERCGRYLHDVLTNRRIQKAVDTAYIEDRLDVFQRQFLELLKSENYSDLLLMYKLCSRVEKAIDQLRKDFRDYVAEKGREAIANIPKADWNDPKTYVSTVLEVHKKYRDMVTLAFNDDTGFSIHFDEGCVLFVNKNAVTNSFRSLNKSAEHLAKFIDGFMRKGSTDDFEVAADRAMTFFMYIEDKDIFQKYYNRLLSKRLIMELSVNDDYERAIITRLKTACGHEYVNVSMKMFADIDTSKSVMHQFKEGAPEQKDLVDFNMQVLSTGCWPFKDTIAFEIPPVFQDITNAFTAFYNGLHSGRKLCFLYGNSRGEISARFIKKFMFVATTPQMTVLLKYNDVTVSTVSQLLAELRMPKDVLLSVLASLVKADLLKLPEGVEVTTSLPDDTELSLNQKYSSKRYKVDLMKFQTPLKGDTEALKREQKDMERMLEEDRKMVIQAAIVRIMKMRRCVRHNDFIGETVQQVADRFQPKISMIKKCIDLLMEKEYLKRSPEDKDTYEYIA</sequence>
<dbReference type="InterPro" id="IPR036390">
    <property type="entry name" value="WH_DNA-bd_sf"/>
</dbReference>
<dbReference type="SMART" id="SM00182">
    <property type="entry name" value="CULLIN"/>
    <property type="match status" value="1"/>
</dbReference>
<dbReference type="InterPro" id="IPR016159">
    <property type="entry name" value="Cullin_repeat-like_dom_sf"/>
</dbReference>
<dbReference type="AlphaFoldDB" id="A0AA39ID06"/>
<dbReference type="Proteomes" id="UP001175271">
    <property type="component" value="Unassembled WGS sequence"/>
</dbReference>
<dbReference type="GO" id="GO:0006511">
    <property type="term" value="P:ubiquitin-dependent protein catabolic process"/>
    <property type="evidence" value="ECO:0007669"/>
    <property type="project" value="InterPro"/>
</dbReference>
<dbReference type="GO" id="GO:0031625">
    <property type="term" value="F:ubiquitin protein ligase binding"/>
    <property type="evidence" value="ECO:0007669"/>
    <property type="project" value="InterPro"/>
</dbReference>
<dbReference type="InterPro" id="IPR036317">
    <property type="entry name" value="Cullin_homology_sf"/>
</dbReference>
<dbReference type="InterPro" id="IPR059120">
    <property type="entry name" value="Cullin-like_AB"/>
</dbReference>
<dbReference type="FunFam" id="1.20.1310.10:FF:000019">
    <property type="entry name" value="Cullin 1"/>
    <property type="match status" value="1"/>
</dbReference>
<dbReference type="Pfam" id="PF10557">
    <property type="entry name" value="Cullin_Nedd8"/>
    <property type="match status" value="1"/>
</dbReference>
<dbReference type="InterPro" id="IPR016158">
    <property type="entry name" value="Cullin_homology"/>
</dbReference>
<dbReference type="FunFam" id="1.10.10.10:FF:000014">
    <property type="entry name" value="Cullin 1"/>
    <property type="match status" value="1"/>
</dbReference>
<organism evidence="8 9">
    <name type="scientific">Steinernema hermaphroditum</name>
    <dbReference type="NCBI Taxonomy" id="289476"/>
    <lineage>
        <taxon>Eukaryota</taxon>
        <taxon>Metazoa</taxon>
        <taxon>Ecdysozoa</taxon>
        <taxon>Nematoda</taxon>
        <taxon>Chromadorea</taxon>
        <taxon>Rhabditida</taxon>
        <taxon>Tylenchina</taxon>
        <taxon>Panagrolaimomorpha</taxon>
        <taxon>Strongyloidoidea</taxon>
        <taxon>Steinernematidae</taxon>
        <taxon>Steinernema</taxon>
    </lineage>
</organism>
<comment type="caution">
    <text evidence="8">The sequence shown here is derived from an EMBL/GenBank/DDBJ whole genome shotgun (WGS) entry which is preliminary data.</text>
</comment>
<evidence type="ECO:0000313" key="8">
    <source>
        <dbReference type="EMBL" id="KAK0421316.1"/>
    </source>
</evidence>
<keyword evidence="4" id="KW-0832">Ubl conjugation</keyword>
<evidence type="ECO:0000256" key="1">
    <source>
        <dbReference type="ARBA" id="ARBA00006019"/>
    </source>
</evidence>
<gene>
    <name evidence="8" type="ORF">QR680_015176</name>
</gene>
<dbReference type="InterPro" id="IPR001373">
    <property type="entry name" value="Cullin_N"/>
</dbReference>
<dbReference type="PANTHER" id="PTHR11932">
    <property type="entry name" value="CULLIN"/>
    <property type="match status" value="1"/>
</dbReference>
<dbReference type="Gene3D" id="3.30.230.130">
    <property type="entry name" value="Cullin, Chain C, Domain 2"/>
    <property type="match status" value="1"/>
</dbReference>
<dbReference type="SUPFAM" id="SSF46785">
    <property type="entry name" value="Winged helix' DNA-binding domain"/>
    <property type="match status" value="1"/>
</dbReference>
<dbReference type="SUPFAM" id="SSF75632">
    <property type="entry name" value="Cullin homology domain"/>
    <property type="match status" value="1"/>
</dbReference>